<reference evidence="1 2" key="1">
    <citation type="submission" date="2020-08" db="EMBL/GenBank/DDBJ databases">
        <title>Cohnella phylogeny.</title>
        <authorList>
            <person name="Dunlap C."/>
        </authorList>
    </citation>
    <scope>NUCLEOTIDE SEQUENCE [LARGE SCALE GENOMIC DNA]</scope>
    <source>
        <strain evidence="1 2">DSM 25241</strain>
    </source>
</reference>
<dbReference type="InterPro" id="IPR016024">
    <property type="entry name" value="ARM-type_fold"/>
</dbReference>
<dbReference type="Pfam" id="PF08713">
    <property type="entry name" value="DNA_alkylation"/>
    <property type="match status" value="1"/>
</dbReference>
<proteinExistence type="predicted"/>
<gene>
    <name evidence="1" type="ORF">H7B67_24735</name>
</gene>
<evidence type="ECO:0000313" key="2">
    <source>
        <dbReference type="Proteomes" id="UP000535838"/>
    </source>
</evidence>
<accession>A0A841T4T9</accession>
<dbReference type="EMBL" id="JACJVQ010000021">
    <property type="protein sequence ID" value="MBB6637348.1"/>
    <property type="molecule type" value="Genomic_DNA"/>
</dbReference>
<comment type="caution">
    <text evidence="1">The sequence shown here is derived from an EMBL/GenBank/DDBJ whole genome shotgun (WGS) entry which is preliminary data.</text>
</comment>
<dbReference type="InterPro" id="IPR014825">
    <property type="entry name" value="DNA_alkylation"/>
</dbReference>
<evidence type="ECO:0000313" key="1">
    <source>
        <dbReference type="EMBL" id="MBB6637348.1"/>
    </source>
</evidence>
<dbReference type="AlphaFoldDB" id="A0A841T4T9"/>
<organism evidence="1 2">
    <name type="scientific">Cohnella thailandensis</name>
    <dbReference type="NCBI Taxonomy" id="557557"/>
    <lineage>
        <taxon>Bacteria</taxon>
        <taxon>Bacillati</taxon>
        <taxon>Bacillota</taxon>
        <taxon>Bacilli</taxon>
        <taxon>Bacillales</taxon>
        <taxon>Paenibacillaceae</taxon>
        <taxon>Cohnella</taxon>
    </lineage>
</organism>
<name>A0A841T4T9_9BACL</name>
<sequence>MAEPLKAIYNATFIREFGAKVRRGWSDFDSERFAELTFADGWDELELKGRMRRISLSLGATLPQDYPRALAILEAISPECRGFPYLIFPDFVQVYGLGHWERSITALERFTPLSSAEFAIRPFILKEPERTMEQMLRWAEHPDEHVRRLASEGCRPRLPWADALPAFKKDPAPILPILELLKADPSEYVRRSVANNLNDISKDHPDLVLDIARRWSGKNLATDAMLKHACRTLIRANADPEALSLFGLNAPSGIVVERWEPSVRRVPAGGSMEVAYEVRVPVGDGAKLRLELAVSYPRKGGRSYRKLFKLSEKSVEGGGSLAGKRKVDFRDLSTRKHEPGIHGLALIVNGHELASAEVELVEGGREA</sequence>
<protein>
    <submittedName>
        <fullName evidence="1">DNA alkylation repair protein</fullName>
    </submittedName>
</protein>
<dbReference type="Proteomes" id="UP000535838">
    <property type="component" value="Unassembled WGS sequence"/>
</dbReference>
<keyword evidence="2" id="KW-1185">Reference proteome</keyword>
<dbReference type="RefSeq" id="WP_185122553.1">
    <property type="nucleotide sequence ID" value="NZ_JACJVQ010000021.1"/>
</dbReference>
<dbReference type="Gene3D" id="1.25.40.290">
    <property type="entry name" value="ARM repeat domains"/>
    <property type="match status" value="1"/>
</dbReference>
<dbReference type="SUPFAM" id="SSF48371">
    <property type="entry name" value="ARM repeat"/>
    <property type="match status" value="1"/>
</dbReference>